<evidence type="ECO:0000256" key="1">
    <source>
        <dbReference type="SAM" id="MobiDB-lite"/>
    </source>
</evidence>
<proteinExistence type="predicted"/>
<dbReference type="Proteomes" id="UP000299102">
    <property type="component" value="Unassembled WGS sequence"/>
</dbReference>
<gene>
    <name evidence="2" type="ORF">EVAR_73284_1</name>
</gene>
<reference evidence="2 3" key="1">
    <citation type="journal article" date="2019" name="Commun. Biol.">
        <title>The bagworm genome reveals a unique fibroin gene that provides high tensile strength.</title>
        <authorList>
            <person name="Kono N."/>
            <person name="Nakamura H."/>
            <person name="Ohtoshi R."/>
            <person name="Tomita M."/>
            <person name="Numata K."/>
            <person name="Arakawa K."/>
        </authorList>
    </citation>
    <scope>NUCLEOTIDE SEQUENCE [LARGE SCALE GENOMIC DNA]</scope>
</reference>
<dbReference type="EMBL" id="BGZK01005387">
    <property type="protein sequence ID" value="GBP13837.1"/>
    <property type="molecule type" value="Genomic_DNA"/>
</dbReference>
<protein>
    <submittedName>
        <fullName evidence="2">Uncharacterized protein</fullName>
    </submittedName>
</protein>
<name>A0A4C1TK62_EUMVA</name>
<dbReference type="AlphaFoldDB" id="A0A4C1TK62"/>
<keyword evidence="3" id="KW-1185">Reference proteome</keyword>
<comment type="caution">
    <text evidence="2">The sequence shown here is derived from an EMBL/GenBank/DDBJ whole genome shotgun (WGS) entry which is preliminary data.</text>
</comment>
<accession>A0A4C1TK62</accession>
<evidence type="ECO:0000313" key="2">
    <source>
        <dbReference type="EMBL" id="GBP13837.1"/>
    </source>
</evidence>
<dbReference type="OrthoDB" id="7686329at2759"/>
<sequence length="124" mass="13728">MSSAAATEEPDSSSSSTTAASTSQTNIIEEVVSELPVSLPPILEEVDLPNLPNRRVITYDQRQEGQYNIRADLDNFMIVLIPPGPSEGFGLLDMLTRPSLRKTAHNSKSKRNIIHQFLAYDQML</sequence>
<feature type="region of interest" description="Disordered" evidence="1">
    <location>
        <begin position="1"/>
        <end position="25"/>
    </location>
</feature>
<evidence type="ECO:0000313" key="3">
    <source>
        <dbReference type="Proteomes" id="UP000299102"/>
    </source>
</evidence>
<organism evidence="2 3">
    <name type="scientific">Eumeta variegata</name>
    <name type="common">Bagworm moth</name>
    <name type="synonym">Eumeta japonica</name>
    <dbReference type="NCBI Taxonomy" id="151549"/>
    <lineage>
        <taxon>Eukaryota</taxon>
        <taxon>Metazoa</taxon>
        <taxon>Ecdysozoa</taxon>
        <taxon>Arthropoda</taxon>
        <taxon>Hexapoda</taxon>
        <taxon>Insecta</taxon>
        <taxon>Pterygota</taxon>
        <taxon>Neoptera</taxon>
        <taxon>Endopterygota</taxon>
        <taxon>Lepidoptera</taxon>
        <taxon>Glossata</taxon>
        <taxon>Ditrysia</taxon>
        <taxon>Tineoidea</taxon>
        <taxon>Psychidae</taxon>
        <taxon>Oiketicinae</taxon>
        <taxon>Eumeta</taxon>
    </lineage>
</organism>